<name>A0A7W6JT16_9SPHN</name>
<gene>
    <name evidence="2" type="ORF">GGR46_001413</name>
</gene>
<keyword evidence="1" id="KW-0732">Signal</keyword>
<sequence length="164" mass="17753">MMSRGVGLIVAAAGVILAGGQARAQAVAAAQTAYLVLRPEIRVKTEERTAGLWLRTSATVRGSNDSWRADETRATYAFSLQKQVIGHTWLGLSAVAQAPRFDAERGVMRDARHYAGARLSFEASSHVEMGVAWLRRLRGRGFASAPGGNRGIKPGPKAYMQLRF</sequence>
<dbReference type="EMBL" id="JACIEH010000001">
    <property type="protein sequence ID" value="MBB4097880.1"/>
    <property type="molecule type" value="Genomic_DNA"/>
</dbReference>
<feature type="chain" id="PRO_5030953883" evidence="1">
    <location>
        <begin position="25"/>
        <end position="164"/>
    </location>
</feature>
<evidence type="ECO:0000313" key="3">
    <source>
        <dbReference type="Proteomes" id="UP000557392"/>
    </source>
</evidence>
<reference evidence="2 3" key="1">
    <citation type="submission" date="2020-08" db="EMBL/GenBank/DDBJ databases">
        <title>Genomic Encyclopedia of Type Strains, Phase IV (KMG-IV): sequencing the most valuable type-strain genomes for metagenomic binning, comparative biology and taxonomic classification.</title>
        <authorList>
            <person name="Goeker M."/>
        </authorList>
    </citation>
    <scope>NUCLEOTIDE SEQUENCE [LARGE SCALE GENOMIC DNA]</scope>
    <source>
        <strain evidence="2 3">DSM 101806</strain>
    </source>
</reference>
<dbReference type="AlphaFoldDB" id="A0A7W6JT16"/>
<protein>
    <submittedName>
        <fullName evidence="2">Uncharacterized protein</fullName>
    </submittedName>
</protein>
<organism evidence="2 3">
    <name type="scientific">Sphingomonas kyeonggiensis</name>
    <dbReference type="NCBI Taxonomy" id="1268553"/>
    <lineage>
        <taxon>Bacteria</taxon>
        <taxon>Pseudomonadati</taxon>
        <taxon>Pseudomonadota</taxon>
        <taxon>Alphaproteobacteria</taxon>
        <taxon>Sphingomonadales</taxon>
        <taxon>Sphingomonadaceae</taxon>
        <taxon>Sphingomonas</taxon>
    </lineage>
</organism>
<dbReference type="Proteomes" id="UP000557392">
    <property type="component" value="Unassembled WGS sequence"/>
</dbReference>
<evidence type="ECO:0000256" key="1">
    <source>
        <dbReference type="SAM" id="SignalP"/>
    </source>
</evidence>
<feature type="signal peptide" evidence="1">
    <location>
        <begin position="1"/>
        <end position="24"/>
    </location>
</feature>
<keyword evidence="3" id="KW-1185">Reference proteome</keyword>
<accession>A0A7W6JT16</accession>
<evidence type="ECO:0000313" key="2">
    <source>
        <dbReference type="EMBL" id="MBB4097880.1"/>
    </source>
</evidence>
<proteinExistence type="predicted"/>
<comment type="caution">
    <text evidence="2">The sequence shown here is derived from an EMBL/GenBank/DDBJ whole genome shotgun (WGS) entry which is preliminary data.</text>
</comment>